<dbReference type="Proteomes" id="UP000249166">
    <property type="component" value="Unassembled WGS sequence"/>
</dbReference>
<dbReference type="AlphaFoldDB" id="A0A328HFT0"/>
<dbReference type="RefSeq" id="WP_111905280.1">
    <property type="nucleotide sequence ID" value="NZ_QLNP01000098.1"/>
</dbReference>
<dbReference type="OrthoDB" id="4950559at2"/>
<proteinExistence type="predicted"/>
<dbReference type="EMBL" id="QLNP01000098">
    <property type="protein sequence ID" value="RAM36130.1"/>
    <property type="molecule type" value="Genomic_DNA"/>
</dbReference>
<dbReference type="GO" id="GO:0051213">
    <property type="term" value="F:dioxygenase activity"/>
    <property type="evidence" value="ECO:0007669"/>
    <property type="project" value="UniProtKB-KW"/>
</dbReference>
<comment type="caution">
    <text evidence="1">The sequence shown here is derived from an EMBL/GenBank/DDBJ whole genome shotgun (WGS) entry which is preliminary data.</text>
</comment>
<accession>A0A328HFT0</accession>
<evidence type="ECO:0000313" key="1">
    <source>
        <dbReference type="EMBL" id="RAM36130.1"/>
    </source>
</evidence>
<name>A0A328HFT0_ARTGO</name>
<protein>
    <submittedName>
        <fullName evidence="1">2-nitropropane dioxygenase</fullName>
    </submittedName>
</protein>
<evidence type="ECO:0000313" key="2">
    <source>
        <dbReference type="Proteomes" id="UP000249166"/>
    </source>
</evidence>
<keyword evidence="1" id="KW-0223">Dioxygenase</keyword>
<keyword evidence="1" id="KW-0560">Oxidoreductase</keyword>
<reference evidence="1 2" key="1">
    <citation type="submission" date="2018-04" db="EMBL/GenBank/DDBJ databases">
        <title>Bacteria isolated from cave deposits of Manipur.</title>
        <authorList>
            <person name="Sahoo D."/>
            <person name="Sarangthem I."/>
            <person name="Nandeibam J."/>
        </authorList>
    </citation>
    <scope>NUCLEOTIDE SEQUENCE [LARGE SCALE GENOMIC DNA]</scope>
    <source>
        <strain evidence="2">mrc11</strain>
    </source>
</reference>
<organism evidence="1 2">
    <name type="scientific">Arthrobacter globiformis</name>
    <dbReference type="NCBI Taxonomy" id="1665"/>
    <lineage>
        <taxon>Bacteria</taxon>
        <taxon>Bacillati</taxon>
        <taxon>Actinomycetota</taxon>
        <taxon>Actinomycetes</taxon>
        <taxon>Micrococcales</taxon>
        <taxon>Micrococcaceae</taxon>
        <taxon>Arthrobacter</taxon>
    </lineage>
</organism>
<gene>
    <name evidence="1" type="ORF">DBZ45_18510</name>
</gene>
<sequence length="78" mass="8574">MSALSVNQSVTGYRRASVLEAVAVHIGAGLVGWAERRRVVPEETVRLQRDAARRRDELNLLRGDIIGAAHSGLLLSRR</sequence>